<protein>
    <submittedName>
        <fullName evidence="2">Uncharacterized protein</fullName>
    </submittedName>
</protein>
<evidence type="ECO:0000313" key="2">
    <source>
        <dbReference type="EMBL" id="KKN73889.1"/>
    </source>
</evidence>
<feature type="compositionally biased region" description="Basic and acidic residues" evidence="1">
    <location>
        <begin position="1"/>
        <end position="14"/>
    </location>
</feature>
<feature type="non-terminal residue" evidence="2">
    <location>
        <position position="1"/>
    </location>
</feature>
<accession>A0A0F9T3Z2</accession>
<dbReference type="EMBL" id="LAZR01000335">
    <property type="protein sequence ID" value="KKN73889.1"/>
    <property type="molecule type" value="Genomic_DNA"/>
</dbReference>
<comment type="caution">
    <text evidence="2">The sequence shown here is derived from an EMBL/GenBank/DDBJ whole genome shotgun (WGS) entry which is preliminary data.</text>
</comment>
<organism evidence="2">
    <name type="scientific">marine sediment metagenome</name>
    <dbReference type="NCBI Taxonomy" id="412755"/>
    <lineage>
        <taxon>unclassified sequences</taxon>
        <taxon>metagenomes</taxon>
        <taxon>ecological metagenomes</taxon>
    </lineage>
</organism>
<proteinExistence type="predicted"/>
<evidence type="ECO:0000256" key="1">
    <source>
        <dbReference type="SAM" id="MobiDB-lite"/>
    </source>
</evidence>
<feature type="region of interest" description="Disordered" evidence="1">
    <location>
        <begin position="1"/>
        <end position="42"/>
    </location>
</feature>
<gene>
    <name evidence="2" type="ORF">LCGC14_0395720</name>
</gene>
<reference evidence="2" key="1">
    <citation type="journal article" date="2015" name="Nature">
        <title>Complex archaea that bridge the gap between prokaryotes and eukaryotes.</title>
        <authorList>
            <person name="Spang A."/>
            <person name="Saw J.H."/>
            <person name="Jorgensen S.L."/>
            <person name="Zaremba-Niedzwiedzka K."/>
            <person name="Martijn J."/>
            <person name="Lind A.E."/>
            <person name="van Eijk R."/>
            <person name="Schleper C."/>
            <person name="Guy L."/>
            <person name="Ettema T.J."/>
        </authorList>
    </citation>
    <scope>NUCLEOTIDE SEQUENCE</scope>
</reference>
<name>A0A0F9T3Z2_9ZZZZ</name>
<dbReference type="AlphaFoldDB" id="A0A0F9T3Z2"/>
<sequence>GRAKRLLELKKRLPDTQPAGPVDSQPAEPVRTQPVRRGPALGDYMQVSMRGRPFGRELDTPTRTLWPFRTPEGFGDEEIIEIVDFARTSPSVAHDERTSGMRFDGREPGLQILTVLLVLSYF</sequence>